<protein>
    <recommendedName>
        <fullName evidence="4">Secreted protein</fullName>
    </recommendedName>
</protein>
<sequence length="178" mass="19664">MLSIGGLIWRGSIVLSIAMMALISLNPSVAVSTDSHSGTAKKPAKMVIGTPAGRLVRCSRMLGDRNPDPLMNVGPFFCWDDQAKWLCIMPKCFTQQKKSVFPLFYTNCETTVGPERTGLRVLAVHFQELHGKRRIAVQGWEAPLVGPPADEPGNYICTTTPGERPCEFPKKKKEKYSI</sequence>
<keyword evidence="3" id="KW-1185">Reference proteome</keyword>
<keyword evidence="1" id="KW-0732">Signal</keyword>
<gene>
    <name evidence="2" type="ORF">PSHT_15072</name>
</gene>
<dbReference type="VEuPathDB" id="FungiDB:PSHT_15072"/>
<accession>A0A2S4UH55</accession>
<dbReference type="VEuPathDB" id="FungiDB:PSTT_15967"/>
<evidence type="ECO:0000313" key="3">
    <source>
        <dbReference type="Proteomes" id="UP000238274"/>
    </source>
</evidence>
<name>A0A2S4UH55_9BASI</name>
<feature type="chain" id="PRO_5015610560" description="Secreted protein" evidence="1">
    <location>
        <begin position="31"/>
        <end position="178"/>
    </location>
</feature>
<reference evidence="2 3" key="1">
    <citation type="submission" date="2017-12" db="EMBL/GenBank/DDBJ databases">
        <title>Gene loss provides genomic basis for host adaptation in cereal stripe rust fungi.</title>
        <authorList>
            <person name="Xia C."/>
        </authorList>
    </citation>
    <scope>NUCLEOTIDE SEQUENCE [LARGE SCALE GENOMIC DNA]</scope>
    <source>
        <strain evidence="2 3">93TX-2</strain>
    </source>
</reference>
<comment type="caution">
    <text evidence="2">The sequence shown here is derived from an EMBL/GenBank/DDBJ whole genome shotgun (WGS) entry which is preliminary data.</text>
</comment>
<evidence type="ECO:0000256" key="1">
    <source>
        <dbReference type="SAM" id="SignalP"/>
    </source>
</evidence>
<dbReference type="AlphaFoldDB" id="A0A2S4UH55"/>
<organism evidence="2 3">
    <name type="scientific">Puccinia striiformis</name>
    <dbReference type="NCBI Taxonomy" id="27350"/>
    <lineage>
        <taxon>Eukaryota</taxon>
        <taxon>Fungi</taxon>
        <taxon>Dikarya</taxon>
        <taxon>Basidiomycota</taxon>
        <taxon>Pucciniomycotina</taxon>
        <taxon>Pucciniomycetes</taxon>
        <taxon>Pucciniales</taxon>
        <taxon>Pucciniaceae</taxon>
        <taxon>Puccinia</taxon>
    </lineage>
</organism>
<dbReference type="EMBL" id="PKSM01000365">
    <property type="protein sequence ID" value="POV96567.1"/>
    <property type="molecule type" value="Genomic_DNA"/>
</dbReference>
<evidence type="ECO:0008006" key="4">
    <source>
        <dbReference type="Google" id="ProtNLM"/>
    </source>
</evidence>
<reference evidence="3" key="3">
    <citation type="journal article" date="2018" name="Mol. Plant Microbe Interact.">
        <title>Genome sequence resources for the wheat stripe rust pathogen (Puccinia striiformis f. sp. tritici) and the barley stripe rust pathogen (Puccinia striiformis f. sp. hordei).</title>
        <authorList>
            <person name="Xia C."/>
            <person name="Wang M."/>
            <person name="Yin C."/>
            <person name="Cornejo O.E."/>
            <person name="Hulbert S.H."/>
            <person name="Chen X."/>
        </authorList>
    </citation>
    <scope>NUCLEOTIDE SEQUENCE [LARGE SCALE GENOMIC DNA]</scope>
    <source>
        <strain evidence="3">93TX-2</strain>
    </source>
</reference>
<dbReference type="Proteomes" id="UP000238274">
    <property type="component" value="Unassembled WGS sequence"/>
</dbReference>
<evidence type="ECO:0000313" key="2">
    <source>
        <dbReference type="EMBL" id="POV96567.1"/>
    </source>
</evidence>
<reference evidence="3" key="2">
    <citation type="journal article" date="2018" name="BMC Genomics">
        <title>Genomic insights into host adaptation between the wheat stripe rust pathogen (Puccinia striiformis f. sp. tritici) and the barley stripe rust pathogen (Puccinia striiformis f. sp. hordei).</title>
        <authorList>
            <person name="Xia C."/>
            <person name="Wang M."/>
            <person name="Yin C."/>
            <person name="Cornejo O.E."/>
            <person name="Hulbert S.H."/>
            <person name="Chen X."/>
        </authorList>
    </citation>
    <scope>NUCLEOTIDE SEQUENCE [LARGE SCALE GENOMIC DNA]</scope>
    <source>
        <strain evidence="3">93TX-2</strain>
    </source>
</reference>
<feature type="signal peptide" evidence="1">
    <location>
        <begin position="1"/>
        <end position="30"/>
    </location>
</feature>
<proteinExistence type="predicted"/>